<evidence type="ECO:0008006" key="6">
    <source>
        <dbReference type="Google" id="ProtNLM"/>
    </source>
</evidence>
<feature type="transmembrane region" description="Helical" evidence="3">
    <location>
        <begin position="225"/>
        <end position="247"/>
    </location>
</feature>
<dbReference type="PANTHER" id="PTHR44227:SF3">
    <property type="entry name" value="PROTEIN O-MANNOSYL-TRANSFERASE TMTC4"/>
    <property type="match status" value="1"/>
</dbReference>
<feature type="transmembrane region" description="Helical" evidence="3">
    <location>
        <begin position="86"/>
        <end position="105"/>
    </location>
</feature>
<feature type="transmembrane region" description="Helical" evidence="3">
    <location>
        <begin position="392"/>
        <end position="414"/>
    </location>
</feature>
<dbReference type="InterPro" id="IPR052346">
    <property type="entry name" value="O-mannosyl-transferase_TMTC"/>
</dbReference>
<accession>A0A7G9TCJ5</accession>
<feature type="transmembrane region" description="Helical" evidence="3">
    <location>
        <begin position="202"/>
        <end position="218"/>
    </location>
</feature>
<dbReference type="AlphaFoldDB" id="A0A7G9TCJ5"/>
<feature type="transmembrane region" description="Helical" evidence="3">
    <location>
        <begin position="9"/>
        <end position="27"/>
    </location>
</feature>
<feature type="transmembrane region" description="Helical" evidence="3">
    <location>
        <begin position="361"/>
        <end position="380"/>
    </location>
</feature>
<proteinExistence type="predicted"/>
<organism evidence="4 5">
    <name type="scientific">Pseudoxanthomonas mexicana</name>
    <dbReference type="NCBI Taxonomy" id="128785"/>
    <lineage>
        <taxon>Bacteria</taxon>
        <taxon>Pseudomonadati</taxon>
        <taxon>Pseudomonadota</taxon>
        <taxon>Gammaproteobacteria</taxon>
        <taxon>Lysobacterales</taxon>
        <taxon>Lysobacteraceae</taxon>
        <taxon>Pseudoxanthomonas</taxon>
    </lineage>
</organism>
<keyword evidence="1" id="KW-0677">Repeat</keyword>
<dbReference type="RefSeq" id="WP_187573330.1">
    <property type="nucleotide sequence ID" value="NZ_CP060731.1"/>
</dbReference>
<evidence type="ECO:0000256" key="3">
    <source>
        <dbReference type="SAM" id="Phobius"/>
    </source>
</evidence>
<gene>
    <name evidence="4" type="ORF">IAE60_18360</name>
</gene>
<evidence type="ECO:0000313" key="5">
    <source>
        <dbReference type="Proteomes" id="UP000515838"/>
    </source>
</evidence>
<evidence type="ECO:0000256" key="1">
    <source>
        <dbReference type="ARBA" id="ARBA00022737"/>
    </source>
</evidence>
<feature type="transmembrane region" description="Helical" evidence="3">
    <location>
        <begin position="303"/>
        <end position="324"/>
    </location>
</feature>
<dbReference type="EMBL" id="CP060731">
    <property type="protein sequence ID" value="QNN77820.1"/>
    <property type="molecule type" value="Genomic_DNA"/>
</dbReference>
<feature type="transmembrane region" description="Helical" evidence="3">
    <location>
        <begin position="149"/>
        <end position="167"/>
    </location>
</feature>
<sequence>MTRLNERRYPLLMIVAMLATTALYWSGLHGPFLLDDPFNFAVIDEWRRGEATLREAVFGHQSVLFARPLAMASFVANVVLGSEQPFSYKLGNLLVHLLCGTLIWQTTRRLLALDRRLKDIAAPVALVLTTLWLVHPLHVSTVLYPVQRMAQLSTLFTVLALAVYLSARACIADGRLRGAYLRLFLFFPLCVLAGLLSKQNAVVAPALCLIAELAYFSRTGPRPRAVNLFFVIFLLLPACAVLGVLLMRPDALLAGYAEYDFSLGERLLTQARVLLDYIGQTLVPRTPLMGLYTDDFLPSRGLLSPWTTAASITVLLAISAFATWKRTDAPTLFFGWWFFLMGHVVESSFLPLDLYFEHRNYLPMIGLLLAVAGALSLAKGRLQTNVVPPERLVMLLVAAALLATTFATLGRVLVWQDKATIVAQGLRHHPDSLRARLDKASLAMLAGDWQTHDAVLEEMTRHPNPQFRLLGELYLLSVECRRAGTADPARLARAQASAPARLTLAEVHAFNVLSRSTMQGCGAVTDPMIANALAAIADAAKAQPASRQPQWHARFVAADIYARANDWKRALDQAELAWQPTADPGMGALLARIQARNGLYAEAKHTLMDIAPRVKCHDTSNLRDLGKLWITIDQQQAAQTGDAPQAIPELSCRRW</sequence>
<keyword evidence="2" id="KW-0802">TPR repeat</keyword>
<reference evidence="4 5" key="1">
    <citation type="submission" date="2020-08" db="EMBL/GenBank/DDBJ databases">
        <title>Streptomycin Non-resistant strain, P. mexicana.</title>
        <authorList>
            <person name="Ganesh-Kumar S."/>
            <person name="Zhe T."/>
            <person name="Yu Z."/>
            <person name="Min Y."/>
        </authorList>
    </citation>
    <scope>NUCLEOTIDE SEQUENCE [LARGE SCALE GENOMIC DNA]</scope>
    <source>
        <strain evidence="4 5">GTZY2</strain>
    </source>
</reference>
<feature type="transmembrane region" description="Helical" evidence="3">
    <location>
        <begin position="117"/>
        <end position="137"/>
    </location>
</feature>
<dbReference type="Proteomes" id="UP000515838">
    <property type="component" value="Chromosome"/>
</dbReference>
<dbReference type="PANTHER" id="PTHR44227">
    <property type="match status" value="1"/>
</dbReference>
<keyword evidence="3" id="KW-0472">Membrane</keyword>
<keyword evidence="3" id="KW-0812">Transmembrane</keyword>
<dbReference type="GeneID" id="81472959"/>
<evidence type="ECO:0000256" key="2">
    <source>
        <dbReference type="ARBA" id="ARBA00022803"/>
    </source>
</evidence>
<name>A0A7G9TCJ5_PSEMX</name>
<keyword evidence="3" id="KW-1133">Transmembrane helix</keyword>
<evidence type="ECO:0000313" key="4">
    <source>
        <dbReference type="EMBL" id="QNN77820.1"/>
    </source>
</evidence>
<feature type="transmembrane region" description="Helical" evidence="3">
    <location>
        <begin position="179"/>
        <end position="196"/>
    </location>
</feature>
<protein>
    <recommendedName>
        <fullName evidence="6">Tetratricopeptide repeat protein</fullName>
    </recommendedName>
</protein>
<feature type="transmembrane region" description="Helical" evidence="3">
    <location>
        <begin position="331"/>
        <end position="349"/>
    </location>
</feature>